<dbReference type="EMBL" id="KE504155">
    <property type="protein sequence ID" value="EPS99604.1"/>
    <property type="molecule type" value="Genomic_DNA"/>
</dbReference>
<dbReference type="OrthoDB" id="20772at2759"/>
<dbReference type="GO" id="GO:0006950">
    <property type="term" value="P:response to stress"/>
    <property type="evidence" value="ECO:0007669"/>
    <property type="project" value="UniProtKB-ARBA"/>
</dbReference>
<dbReference type="STRING" id="743788.S8FMR3"/>
<dbReference type="InParanoid" id="S8FMR3"/>
<protein>
    <recommendedName>
        <fullName evidence="2">SprT-like domain-containing protein</fullName>
    </recommendedName>
</protein>
<dbReference type="InterPro" id="IPR006640">
    <property type="entry name" value="SprT-like_domain"/>
</dbReference>
<dbReference type="PANTHER" id="PTHR23099:SF0">
    <property type="entry name" value="GERM CELL NUCLEAR ACIDIC PROTEIN"/>
    <property type="match status" value="1"/>
</dbReference>
<dbReference type="eggNOG" id="KOG3854">
    <property type="taxonomic scope" value="Eukaryota"/>
</dbReference>
<name>S8FMR3_FOMSC</name>
<evidence type="ECO:0000256" key="1">
    <source>
        <dbReference type="SAM" id="MobiDB-lite"/>
    </source>
</evidence>
<organism evidence="3 4">
    <name type="scientific">Fomitopsis schrenkii</name>
    <name type="common">Brown rot fungus</name>
    <dbReference type="NCBI Taxonomy" id="2126942"/>
    <lineage>
        <taxon>Eukaryota</taxon>
        <taxon>Fungi</taxon>
        <taxon>Dikarya</taxon>
        <taxon>Basidiomycota</taxon>
        <taxon>Agaricomycotina</taxon>
        <taxon>Agaricomycetes</taxon>
        <taxon>Polyporales</taxon>
        <taxon>Fomitopsis</taxon>
    </lineage>
</organism>
<evidence type="ECO:0000313" key="4">
    <source>
        <dbReference type="Proteomes" id="UP000015241"/>
    </source>
</evidence>
<dbReference type="Proteomes" id="UP000015241">
    <property type="component" value="Unassembled WGS sequence"/>
</dbReference>
<feature type="compositionally biased region" description="Polar residues" evidence="1">
    <location>
        <begin position="128"/>
        <end position="141"/>
    </location>
</feature>
<dbReference type="HOGENOM" id="CLU_033926_1_0_1"/>
<evidence type="ECO:0000259" key="2">
    <source>
        <dbReference type="SMART" id="SM00731"/>
    </source>
</evidence>
<dbReference type="SMART" id="SM00731">
    <property type="entry name" value="SprT"/>
    <property type="match status" value="1"/>
</dbReference>
<evidence type="ECO:0000313" key="3">
    <source>
        <dbReference type="EMBL" id="EPS99604.1"/>
    </source>
</evidence>
<keyword evidence="4" id="KW-1185">Reference proteome</keyword>
<proteinExistence type="predicted"/>
<dbReference type="AlphaFoldDB" id="S8FMR3"/>
<gene>
    <name evidence="3" type="ORF">FOMPIDRAFT_99402</name>
</gene>
<sequence>MSVDAMKIYRRASVGDRDACTRPWHKVALRVGFDVSLLHSGVGSMRAMRIHVSDDEVVPDSEEERLQRRKANKRGELADGANPDVIVLSSDEDEDECIPVRRPVRARRVVESSDSEDPEDKRVERAKTSAQVLQPRPSVTTRPAEAVIDLTVSSDESDSVSAIPKNTRRVPAKPAHKPAARATTSQDTSSSPGDENKFTIPLFADDPDDDDDDDDPMNMDDGSILVLNEPRSARKPLRTTNLSYPARAVPSASLPTTPVRRIVSVHSTDSEPESDTDGESQASAPVRNAKPASQPKKAGSAAKAPRLTKKALEAAEQQRRERYAQTFFDEINRTVFDGGLPGDTKLEWNKRLLSTAGRAKWQRDREGVQTTMIELAIKILTSEERIRNTLSHEMCHLACWIISEKPTESHGSIFKTWARKVMEGRPDVEVTTKHSYEIDYKYQWKCEKCDKIYGRFSKSIKPEACVCSACKEGRLIPLFPTTPRAPKTPKSKAASALASAKGRDSPLAVASPVLVSEGEVFARTDIRVPHATPTRAWKAKRPTQKVPGAFLLADDRDEDEDDGVDEGVRVLTRVLEGVRL</sequence>
<feature type="compositionally biased region" description="Basic residues" evidence="1">
    <location>
        <begin position="166"/>
        <end position="179"/>
    </location>
</feature>
<dbReference type="Pfam" id="PF10263">
    <property type="entry name" value="SprT-like"/>
    <property type="match status" value="1"/>
</dbReference>
<reference evidence="3 4" key="1">
    <citation type="journal article" date="2012" name="Science">
        <title>The Paleozoic origin of enzymatic lignin decomposition reconstructed from 31 fungal genomes.</title>
        <authorList>
            <person name="Floudas D."/>
            <person name="Binder M."/>
            <person name="Riley R."/>
            <person name="Barry K."/>
            <person name="Blanchette R.A."/>
            <person name="Henrissat B."/>
            <person name="Martinez A.T."/>
            <person name="Otillar R."/>
            <person name="Spatafora J.W."/>
            <person name="Yadav J.S."/>
            <person name="Aerts A."/>
            <person name="Benoit I."/>
            <person name="Boyd A."/>
            <person name="Carlson A."/>
            <person name="Copeland A."/>
            <person name="Coutinho P.M."/>
            <person name="de Vries R.P."/>
            <person name="Ferreira P."/>
            <person name="Findley K."/>
            <person name="Foster B."/>
            <person name="Gaskell J."/>
            <person name="Glotzer D."/>
            <person name="Gorecki P."/>
            <person name="Heitman J."/>
            <person name="Hesse C."/>
            <person name="Hori C."/>
            <person name="Igarashi K."/>
            <person name="Jurgens J.A."/>
            <person name="Kallen N."/>
            <person name="Kersten P."/>
            <person name="Kohler A."/>
            <person name="Kuees U."/>
            <person name="Kumar T.K.A."/>
            <person name="Kuo A."/>
            <person name="LaButti K."/>
            <person name="Larrondo L.F."/>
            <person name="Lindquist E."/>
            <person name="Ling A."/>
            <person name="Lombard V."/>
            <person name="Lucas S."/>
            <person name="Lundell T."/>
            <person name="Martin R."/>
            <person name="McLaughlin D.J."/>
            <person name="Morgenstern I."/>
            <person name="Morin E."/>
            <person name="Murat C."/>
            <person name="Nagy L.G."/>
            <person name="Nolan M."/>
            <person name="Ohm R.A."/>
            <person name="Patyshakuliyeva A."/>
            <person name="Rokas A."/>
            <person name="Ruiz-Duenas F.J."/>
            <person name="Sabat G."/>
            <person name="Salamov A."/>
            <person name="Samejima M."/>
            <person name="Schmutz J."/>
            <person name="Slot J.C."/>
            <person name="St John F."/>
            <person name="Stenlid J."/>
            <person name="Sun H."/>
            <person name="Sun S."/>
            <person name="Syed K."/>
            <person name="Tsang A."/>
            <person name="Wiebenga A."/>
            <person name="Young D."/>
            <person name="Pisabarro A."/>
            <person name="Eastwood D.C."/>
            <person name="Martin F."/>
            <person name="Cullen D."/>
            <person name="Grigoriev I.V."/>
            <person name="Hibbett D.S."/>
        </authorList>
    </citation>
    <scope>NUCLEOTIDE SEQUENCE</scope>
    <source>
        <strain evidence="4">FP-58527</strain>
    </source>
</reference>
<dbReference type="PANTHER" id="PTHR23099">
    <property type="entry name" value="TRANSCRIPTIONAL REGULATOR"/>
    <property type="match status" value="1"/>
</dbReference>
<feature type="domain" description="SprT-like" evidence="2">
    <location>
        <begin position="321"/>
        <end position="478"/>
    </location>
</feature>
<feature type="compositionally biased region" description="Polar residues" evidence="1">
    <location>
        <begin position="183"/>
        <end position="193"/>
    </location>
</feature>
<dbReference type="GO" id="GO:0005634">
    <property type="term" value="C:nucleus"/>
    <property type="evidence" value="ECO:0007669"/>
    <property type="project" value="TreeGrafter"/>
</dbReference>
<feature type="compositionally biased region" description="Acidic residues" evidence="1">
    <location>
        <begin position="205"/>
        <end position="218"/>
    </location>
</feature>
<accession>S8FMR3</accession>
<feature type="region of interest" description="Disordered" evidence="1">
    <location>
        <begin position="107"/>
        <end position="318"/>
    </location>
</feature>